<dbReference type="InterPro" id="IPR016156">
    <property type="entry name" value="FAD/NAD-linked_Rdtase_dimer_sf"/>
</dbReference>
<reference evidence="9 10" key="1">
    <citation type="submission" date="2019-05" db="EMBL/GenBank/DDBJ databases">
        <title>Culicoidintestinum kansasii gen. nov., sp. nov. from the gastrointestinal tract of the biting midge, Culicoides sonorensis.</title>
        <authorList>
            <person name="Neupane S."/>
            <person name="Ghosh A."/>
            <person name="Gunther S."/>
            <person name="Martin K."/>
            <person name="Zurek L."/>
        </authorList>
    </citation>
    <scope>NUCLEOTIDE SEQUENCE [LARGE SCALE GENOMIC DNA]</scope>
    <source>
        <strain evidence="9 10">CS-1</strain>
    </source>
</reference>
<proteinExistence type="inferred from homology"/>
<feature type="domain" description="Pyridine nucleotide-disulphide oxidoreductase dimerisation" evidence="7">
    <location>
        <begin position="337"/>
        <end position="433"/>
    </location>
</feature>
<dbReference type="SUPFAM" id="SSF51905">
    <property type="entry name" value="FAD/NAD(P)-binding domain"/>
    <property type="match status" value="1"/>
</dbReference>
<dbReference type="RefSeq" id="WP_138191006.1">
    <property type="nucleotide sequence ID" value="NZ_VBWP01000005.1"/>
</dbReference>
<dbReference type="Pfam" id="PF02852">
    <property type="entry name" value="Pyr_redox_dim"/>
    <property type="match status" value="1"/>
</dbReference>
<keyword evidence="3" id="KW-0285">Flavoprotein</keyword>
<evidence type="ECO:0000313" key="9">
    <source>
        <dbReference type="EMBL" id="TLG73869.1"/>
    </source>
</evidence>
<feature type="domain" description="FAD/NAD(P)-binding" evidence="8">
    <location>
        <begin position="4"/>
        <end position="305"/>
    </location>
</feature>
<dbReference type="InterPro" id="IPR036188">
    <property type="entry name" value="FAD/NAD-bd_sf"/>
</dbReference>
<dbReference type="NCBIfam" id="NF007123">
    <property type="entry name" value="PRK09564.1"/>
    <property type="match status" value="1"/>
</dbReference>
<dbReference type="PANTHER" id="PTHR43429">
    <property type="entry name" value="PYRIDINE NUCLEOTIDE-DISULFIDE OXIDOREDUCTASE DOMAIN-CONTAINING"/>
    <property type="match status" value="1"/>
</dbReference>
<dbReference type="PRINTS" id="PR00368">
    <property type="entry name" value="FADPNR"/>
</dbReference>
<dbReference type="GO" id="GO:0050451">
    <property type="term" value="F:CoA-disulfide reductase (NADPH) activity"/>
    <property type="evidence" value="ECO:0007669"/>
    <property type="project" value="UniProtKB-EC"/>
</dbReference>
<evidence type="ECO:0000256" key="5">
    <source>
        <dbReference type="ARBA" id="ARBA00023002"/>
    </source>
</evidence>
<keyword evidence="5 9" id="KW-0560">Oxidoreductase</keyword>
<dbReference type="Gene3D" id="3.50.50.60">
    <property type="entry name" value="FAD/NAD(P)-binding domain"/>
    <property type="match status" value="2"/>
</dbReference>
<sequence length="446" mass="47938">MAKRVVIIGGTAAGTSAAAKLRRVDPEADIIIYERGDIVSFGACGLPYFVGGQFDDAKRMIARTPEQFEASGVQVRTGHEVVAVYKENKTLDIRVLTSGEIISDSYDVLMIATGASPVMLDVPGNDLKGVFTLTKLADGIRLKLELAKPEVQQVTIVGAGFIGLELAEQIRHLGKDVRIIEFRERILSHVFDEEITELLEQELRDNDVELLLEEGVTGFSGDKNVTSVATDKGEYATDLVIVAVGFKPNTSFVAELGLERLENGAIVVDNQGKTSVADVFAAGDCATINHRILDKPVYIPLATTANKLGRVVGEVIGGMDSEFYGTLGSSAIQLFGLEAMASGLTTAAAVTEQLDHRSVVVNDKDHTDYVPGQSAIRVKLIYQADDKVLLGGQIVGQKNAVLRGDVLATAIHNRMRTDELGLLDLSYAPPFARTWDVLNVAGNVAK</sequence>
<dbReference type="AlphaFoldDB" id="A0A5R8QBB1"/>
<dbReference type="Pfam" id="PF07992">
    <property type="entry name" value="Pyr_redox_2"/>
    <property type="match status" value="1"/>
</dbReference>
<evidence type="ECO:0000256" key="1">
    <source>
        <dbReference type="ARBA" id="ARBA00001974"/>
    </source>
</evidence>
<dbReference type="PRINTS" id="PR00411">
    <property type="entry name" value="PNDRDTASEI"/>
</dbReference>
<keyword evidence="10" id="KW-1185">Reference proteome</keyword>
<name>A0A5R8QBB1_9FIRM</name>
<evidence type="ECO:0000256" key="2">
    <source>
        <dbReference type="ARBA" id="ARBA00009130"/>
    </source>
</evidence>
<evidence type="ECO:0000313" key="10">
    <source>
        <dbReference type="Proteomes" id="UP000306912"/>
    </source>
</evidence>
<keyword evidence="6" id="KW-0676">Redox-active center</keyword>
<comment type="similarity">
    <text evidence="2">Belongs to the class-III pyridine nucleotide-disulfide oxidoreductase family.</text>
</comment>
<keyword evidence="4" id="KW-0274">FAD</keyword>
<dbReference type="Proteomes" id="UP000306912">
    <property type="component" value="Unassembled WGS sequence"/>
</dbReference>
<dbReference type="EC" id="1.8.1.14" evidence="9"/>
<dbReference type="InterPro" id="IPR004099">
    <property type="entry name" value="Pyr_nucl-diS_OxRdtase_dimer"/>
</dbReference>
<dbReference type="InterPro" id="IPR023753">
    <property type="entry name" value="FAD/NAD-binding_dom"/>
</dbReference>
<evidence type="ECO:0000259" key="7">
    <source>
        <dbReference type="Pfam" id="PF02852"/>
    </source>
</evidence>
<organism evidence="9 10">
    <name type="scientific">Culicoidibacter larvae</name>
    <dbReference type="NCBI Taxonomy" id="2579976"/>
    <lineage>
        <taxon>Bacteria</taxon>
        <taxon>Bacillati</taxon>
        <taxon>Bacillota</taxon>
        <taxon>Culicoidibacteria</taxon>
        <taxon>Culicoidibacterales</taxon>
        <taxon>Culicoidibacteraceae</taxon>
        <taxon>Culicoidibacter</taxon>
    </lineage>
</organism>
<dbReference type="FunCoup" id="A0A5R8QBB1">
    <property type="interactions" value="350"/>
</dbReference>
<evidence type="ECO:0000259" key="8">
    <source>
        <dbReference type="Pfam" id="PF07992"/>
    </source>
</evidence>
<evidence type="ECO:0000256" key="6">
    <source>
        <dbReference type="ARBA" id="ARBA00023284"/>
    </source>
</evidence>
<evidence type="ECO:0000256" key="3">
    <source>
        <dbReference type="ARBA" id="ARBA00022630"/>
    </source>
</evidence>
<accession>A0A5R8QBB1</accession>
<dbReference type="PANTHER" id="PTHR43429:SF1">
    <property type="entry name" value="NAD(P)H SULFUR OXIDOREDUCTASE (COA-DEPENDENT)"/>
    <property type="match status" value="1"/>
</dbReference>
<comment type="cofactor">
    <cofactor evidence="1">
        <name>FAD</name>
        <dbReference type="ChEBI" id="CHEBI:57692"/>
    </cofactor>
</comment>
<dbReference type="InParanoid" id="A0A5R8QBB1"/>
<dbReference type="EMBL" id="VBWP01000005">
    <property type="protein sequence ID" value="TLG73869.1"/>
    <property type="molecule type" value="Genomic_DNA"/>
</dbReference>
<comment type="caution">
    <text evidence="9">The sequence shown here is derived from an EMBL/GenBank/DDBJ whole genome shotgun (WGS) entry which is preliminary data.</text>
</comment>
<evidence type="ECO:0000256" key="4">
    <source>
        <dbReference type="ARBA" id="ARBA00022827"/>
    </source>
</evidence>
<dbReference type="SUPFAM" id="SSF55424">
    <property type="entry name" value="FAD/NAD-linked reductases, dimerisation (C-terminal) domain"/>
    <property type="match status" value="1"/>
</dbReference>
<dbReference type="InterPro" id="IPR050260">
    <property type="entry name" value="FAD-bd_OxRdtase"/>
</dbReference>
<dbReference type="OrthoDB" id="9802028at2"/>
<gene>
    <name evidence="9" type="ORF">FEZ08_06980</name>
</gene>
<protein>
    <submittedName>
        <fullName evidence="9">CoA-disulfide reductase</fullName>
        <ecNumber evidence="9">1.8.1.14</ecNumber>
    </submittedName>
</protein>